<organism evidence="1 2">
    <name type="scientific">Ridgeia piscesae</name>
    <name type="common">Tubeworm</name>
    <dbReference type="NCBI Taxonomy" id="27915"/>
    <lineage>
        <taxon>Eukaryota</taxon>
        <taxon>Metazoa</taxon>
        <taxon>Spiralia</taxon>
        <taxon>Lophotrochozoa</taxon>
        <taxon>Annelida</taxon>
        <taxon>Polychaeta</taxon>
        <taxon>Sedentaria</taxon>
        <taxon>Canalipalpata</taxon>
        <taxon>Sabellida</taxon>
        <taxon>Siboglinidae</taxon>
        <taxon>Ridgeia</taxon>
    </lineage>
</organism>
<dbReference type="Gene3D" id="2.60.120.290">
    <property type="entry name" value="Spermadhesin, CUB domain"/>
    <property type="match status" value="1"/>
</dbReference>
<dbReference type="EMBL" id="JAODUO010001952">
    <property type="protein sequence ID" value="KAK2156620.1"/>
    <property type="molecule type" value="Genomic_DNA"/>
</dbReference>
<proteinExistence type="predicted"/>
<evidence type="ECO:0000313" key="2">
    <source>
        <dbReference type="Proteomes" id="UP001209878"/>
    </source>
</evidence>
<protein>
    <recommendedName>
        <fullName evidence="3">CUB domain-containing protein</fullName>
    </recommendedName>
</protein>
<evidence type="ECO:0000313" key="1">
    <source>
        <dbReference type="EMBL" id="KAK2156620.1"/>
    </source>
</evidence>
<keyword evidence="2" id="KW-1185">Reference proteome</keyword>
<comment type="caution">
    <text evidence="1">The sequence shown here is derived from an EMBL/GenBank/DDBJ whole genome shotgun (WGS) entry which is preliminary data.</text>
</comment>
<dbReference type="SUPFAM" id="SSF49854">
    <property type="entry name" value="Spermadhesin, CUB domain"/>
    <property type="match status" value="1"/>
</dbReference>
<accession>A0AAD9JQ88</accession>
<reference evidence="1" key="1">
    <citation type="journal article" date="2023" name="Mol. Biol. Evol.">
        <title>Third-Generation Sequencing Reveals the Adaptive Role of the Epigenome in Three Deep-Sea Polychaetes.</title>
        <authorList>
            <person name="Perez M."/>
            <person name="Aroh O."/>
            <person name="Sun Y."/>
            <person name="Lan Y."/>
            <person name="Juniper S.K."/>
            <person name="Young C.R."/>
            <person name="Angers B."/>
            <person name="Qian P.Y."/>
        </authorList>
    </citation>
    <scope>NUCLEOTIDE SEQUENCE</scope>
    <source>
        <strain evidence="1">R07B-5</strain>
    </source>
</reference>
<dbReference type="Proteomes" id="UP001209878">
    <property type="component" value="Unassembled WGS sequence"/>
</dbReference>
<evidence type="ECO:0008006" key="3">
    <source>
        <dbReference type="Google" id="ProtNLM"/>
    </source>
</evidence>
<gene>
    <name evidence="1" type="ORF">NP493_1946g00006</name>
</gene>
<sequence>MLLLLSTVSEAETYTMMTRSEVKPYTDGHIVSYNFPSALSRGSFLRMSKRATLHLTVCPKCSIAVMFHVVSLPYRRCTDRPLVQSMQLNSQCSYFYLYEPYYEKSTARVVTEPGTYYKTSSRSLLLVFCKGEYHNNVSFNMSYHIKDKTFRPSGMKSGTFQSPNYPGPYALNGDVYTYEIHSPYNYIRLTFDGWDLSYRTRIEVGISIILDHH</sequence>
<dbReference type="InterPro" id="IPR035914">
    <property type="entry name" value="Sperma_CUB_dom_sf"/>
</dbReference>
<name>A0AAD9JQ88_RIDPI</name>
<dbReference type="AlphaFoldDB" id="A0AAD9JQ88"/>